<dbReference type="Proteomes" id="UP000031874">
    <property type="component" value="Chromosome"/>
</dbReference>
<dbReference type="EMBL" id="AM233362">
    <property type="protein sequence ID" value="CAJ79879.1"/>
    <property type="molecule type" value="Genomic_DNA"/>
</dbReference>
<dbReference type="EMBL" id="CP009694">
    <property type="protein sequence ID" value="AJI60010.1"/>
    <property type="molecule type" value="Genomic_DNA"/>
</dbReference>
<dbReference type="GO" id="GO:0016787">
    <property type="term" value="F:hydrolase activity"/>
    <property type="evidence" value="ECO:0007669"/>
    <property type="project" value="UniProtKB-KW"/>
</dbReference>
<evidence type="ECO:0000313" key="3">
    <source>
        <dbReference type="Proteomes" id="UP000001944"/>
    </source>
</evidence>
<proteinExistence type="predicted"/>
<reference evidence="1 4" key="3">
    <citation type="journal article" date="2015" name="Genome Announc.">
        <title>Genome sequencing of 18 francisella strains to aid in assay development and testing.</title>
        <authorList>
            <person name="Johnson S.L."/>
            <person name="Daligault H.E."/>
            <person name="Davenport K.W."/>
            <person name="Coyne S.R."/>
            <person name="Frey K.G."/>
            <person name="Koroleva G.I."/>
            <person name="Broomall S.M."/>
            <person name="Bishop-Lilly K.A."/>
            <person name="Bruce D.C."/>
            <person name="Chertkov O."/>
            <person name="Freitas T."/>
            <person name="Jaissle J."/>
            <person name="Ladner J.T."/>
            <person name="Rosenzweig C.N."/>
            <person name="Gibbons H.S."/>
            <person name="Palacios G.F."/>
            <person name="Redden C.L."/>
            <person name="Xu Y."/>
            <person name="Minogue T.D."/>
            <person name="Chain P.S."/>
        </authorList>
    </citation>
    <scope>NUCLEOTIDE SEQUENCE [LARGE SCALE GENOMIC DNA]</scope>
    <source>
        <strain evidence="1 4">LVS</strain>
    </source>
</reference>
<dbReference type="Proteomes" id="UP000001944">
    <property type="component" value="Chromosome"/>
</dbReference>
<organism evidence="1 4">
    <name type="scientific">Francisella tularensis subsp. holarctica (strain LVS)</name>
    <dbReference type="NCBI Taxonomy" id="376619"/>
    <lineage>
        <taxon>Bacteria</taxon>
        <taxon>Pseudomonadati</taxon>
        <taxon>Pseudomonadota</taxon>
        <taxon>Gammaproteobacteria</taxon>
        <taxon>Thiotrichales</taxon>
        <taxon>Francisellaceae</taxon>
        <taxon>Francisella</taxon>
    </lineage>
</organism>
<reference evidence="3" key="2">
    <citation type="submission" date="2006-03" db="EMBL/GenBank/DDBJ databases">
        <title>Complete genome sequence of Francisella tularensis LVS (Live Vaccine Strain).</title>
        <authorList>
            <person name="Chain P."/>
            <person name="Larimer F."/>
            <person name="Land M."/>
            <person name="Stilwagen S."/>
            <person name="Larsson P."/>
            <person name="Bearden S."/>
            <person name="Chu M."/>
            <person name="Oyston P."/>
            <person name="Forsman M."/>
            <person name="Andersson S."/>
            <person name="Lindler L."/>
            <person name="Titball R."/>
            <person name="Garcia E."/>
        </authorList>
    </citation>
    <scope>NUCLEOTIDE SEQUENCE [LARGE SCALE GENOMIC DNA]</scope>
    <source>
        <strain evidence="3">LVS</strain>
    </source>
</reference>
<gene>
    <name evidence="2" type="ordered locus">FTL_1440</name>
    <name evidence="1" type="ORF">AW21_248</name>
</gene>
<dbReference type="SUPFAM" id="SSF56281">
    <property type="entry name" value="Metallo-hydrolase/oxidoreductase"/>
    <property type="match status" value="1"/>
</dbReference>
<evidence type="ECO:0000313" key="4">
    <source>
        <dbReference type="Proteomes" id="UP000031874"/>
    </source>
</evidence>
<dbReference type="KEGG" id="ftl:FTL_1440"/>
<protein>
    <submittedName>
        <fullName evidence="2">Metal-dependent hydrolase, beta-lactamase superfamily III</fullName>
    </submittedName>
    <submittedName>
        <fullName evidence="1">Metallo-beta-lactamase superfamily protein</fullName>
    </submittedName>
</protein>
<dbReference type="Pfam" id="PF23023">
    <property type="entry name" value="Anti-Pycsar_Apyc1"/>
    <property type="match status" value="1"/>
</dbReference>
<reference evidence="2" key="4">
    <citation type="submission" date="2015-02" db="EMBL/GenBank/DDBJ databases">
        <title>Complete genome sequence of Francisella tularensis LVS (Live Vaccine Strain).</title>
        <authorList>
            <person name="Chain P."/>
            <person name="Larimer F."/>
            <person name="Land M."/>
            <person name="Stilwagen S."/>
            <person name="Larsson P."/>
            <person name="Bearden S."/>
            <person name="Chu M."/>
            <person name="Oyston P."/>
            <person name="Forsman M."/>
            <person name="Andersson S."/>
            <person name="Lindler L."/>
            <person name="Titball R."/>
            <person name="Garcia E."/>
        </authorList>
    </citation>
    <scope>NUCLEOTIDE SEQUENCE</scope>
    <source>
        <strain evidence="2">LVS</strain>
    </source>
</reference>
<evidence type="ECO:0000313" key="1">
    <source>
        <dbReference type="EMBL" id="AJI60010.1"/>
    </source>
</evidence>
<dbReference type="AlphaFoldDB" id="A0AAI8BJ73"/>
<name>A0AAI8BJ73_FRATH</name>
<dbReference type="InterPro" id="IPR036866">
    <property type="entry name" value="RibonucZ/Hydroxyglut_hydro"/>
</dbReference>
<dbReference type="Gene3D" id="3.60.15.10">
    <property type="entry name" value="Ribonuclease Z/Hydroxyacylglutathione hydrolase-like"/>
    <property type="match status" value="1"/>
</dbReference>
<keyword evidence="2" id="KW-0378">Hydrolase</keyword>
<evidence type="ECO:0000313" key="2">
    <source>
        <dbReference type="EMBL" id="CAJ79879.1"/>
    </source>
</evidence>
<accession>A0AAI8BJ73</accession>
<reference evidence="2" key="1">
    <citation type="submission" date="2006-02" db="EMBL/GenBank/DDBJ databases">
        <authorList>
            <consortium name="Microbial Genomics Group"/>
            <consortium name="Lawrence Livermore National Laboratory"/>
            <consortium name="and the Genome Analysis Group"/>
            <consortium name="Oak Ridge National Laboratory"/>
            <person name="Larimer F.W."/>
        </authorList>
    </citation>
    <scope>NUCLEOTIDE SEQUENCE</scope>
    <source>
        <strain evidence="2">LVS</strain>
    </source>
</reference>
<sequence length="167" mass="18859">MKKRAFNFVFASMCAFGVSQGVAQTNPQCLDKSFTLQLLGSGGPITDDARAYAGELIWINGKSKILIDAGGGTYLRFGQSGARLEDLDSINMTHFHADHSADIPAILKGAYFSKRQRIFRSQFLHIQVFSQARWIFFKEYLEKIMVLLHICMEYLRVQMVSLLSLIL</sequence>